<evidence type="ECO:0000313" key="2">
    <source>
        <dbReference type="Proteomes" id="UP000095743"/>
    </source>
</evidence>
<sequence length="208" mass="24037">MRRKKIISVLVGIAIICSNGIAILNMQISENTAINKPEAEELLKETYKPLEDFIKELVFLEDENALPIPEHIKEKEDFIGLFNNMNKISAESIYESLILEKNGELYVDHLAYIPSIYSEDAKISKAFIRKRKKLVSILMRTGEIESEKLIIKEKWMISQGVHGRSNYFIKNESGDWILEYANGTRSYGFVEPSQNPWSKYWLSKEGKE</sequence>
<protein>
    <submittedName>
        <fullName evidence="1">Uncharacterized protein</fullName>
    </submittedName>
</protein>
<dbReference type="AlphaFoldDB" id="A0A1D8GFF1"/>
<proteinExistence type="predicted"/>
<dbReference type="EMBL" id="CP017269">
    <property type="protein sequence ID" value="AOT69636.1"/>
    <property type="molecule type" value="Genomic_DNA"/>
</dbReference>
<gene>
    <name evidence="1" type="ORF">Gferi_08625</name>
</gene>
<reference evidence="1 2" key="1">
    <citation type="submission" date="2016-09" db="EMBL/GenBank/DDBJ databases">
        <title>Genomic analysis reveals versatility of anaerobic energy metabolism of Geosporobacter ferrireducens IRF9 of phylum Firmicutes.</title>
        <authorList>
            <person name="Kim S.-J."/>
        </authorList>
    </citation>
    <scope>NUCLEOTIDE SEQUENCE [LARGE SCALE GENOMIC DNA]</scope>
    <source>
        <strain evidence="1 2">IRF9</strain>
    </source>
</reference>
<accession>A0A1D8GFF1</accession>
<dbReference type="OrthoDB" id="1954576at2"/>
<name>A0A1D8GFF1_9FIRM</name>
<dbReference type="Proteomes" id="UP000095743">
    <property type="component" value="Chromosome"/>
</dbReference>
<dbReference type="KEGG" id="gfe:Gferi_08625"/>
<dbReference type="RefSeq" id="WP_069975538.1">
    <property type="nucleotide sequence ID" value="NZ_CP017269.1"/>
</dbReference>
<organism evidence="1 2">
    <name type="scientific">Geosporobacter ferrireducens</name>
    <dbReference type="NCBI Taxonomy" id="1424294"/>
    <lineage>
        <taxon>Bacteria</taxon>
        <taxon>Bacillati</taxon>
        <taxon>Bacillota</taxon>
        <taxon>Clostridia</taxon>
        <taxon>Peptostreptococcales</taxon>
        <taxon>Thermotaleaceae</taxon>
        <taxon>Geosporobacter</taxon>
    </lineage>
</organism>
<evidence type="ECO:0000313" key="1">
    <source>
        <dbReference type="EMBL" id="AOT69636.1"/>
    </source>
</evidence>
<keyword evidence="2" id="KW-1185">Reference proteome</keyword>